<organism evidence="2 3">
    <name type="scientific">Candidatus Limenecus avicola</name>
    <dbReference type="NCBI Taxonomy" id="2840847"/>
    <lineage>
        <taxon>Bacteria</taxon>
        <taxon>Bacillati</taxon>
        <taxon>Bacillota</taxon>
        <taxon>Clostridia</taxon>
        <taxon>Eubacteriales</taxon>
        <taxon>Clostridiaceae</taxon>
        <taxon>Clostridiaceae incertae sedis</taxon>
        <taxon>Candidatus Limenecus</taxon>
    </lineage>
</organism>
<dbReference type="InterPro" id="IPR006342">
    <property type="entry name" value="FkbM_mtfrase"/>
</dbReference>
<proteinExistence type="predicted"/>
<evidence type="ECO:0000259" key="1">
    <source>
        <dbReference type="Pfam" id="PF05050"/>
    </source>
</evidence>
<feature type="domain" description="Methyltransferase FkbM" evidence="1">
    <location>
        <begin position="215"/>
        <end position="338"/>
    </location>
</feature>
<dbReference type="GO" id="GO:0032259">
    <property type="term" value="P:methylation"/>
    <property type="evidence" value="ECO:0007669"/>
    <property type="project" value="UniProtKB-KW"/>
</dbReference>
<keyword evidence="2" id="KW-0489">Methyltransferase</keyword>
<dbReference type="InterPro" id="IPR029063">
    <property type="entry name" value="SAM-dependent_MTases_sf"/>
</dbReference>
<reference evidence="2" key="2">
    <citation type="journal article" date="2021" name="PeerJ">
        <title>Extensive microbial diversity within the chicken gut microbiome revealed by metagenomics and culture.</title>
        <authorList>
            <person name="Gilroy R."/>
            <person name="Ravi A."/>
            <person name="Getino M."/>
            <person name="Pursley I."/>
            <person name="Horton D.L."/>
            <person name="Alikhan N.F."/>
            <person name="Baker D."/>
            <person name="Gharbi K."/>
            <person name="Hall N."/>
            <person name="Watson M."/>
            <person name="Adriaenssens E.M."/>
            <person name="Foster-Nyarko E."/>
            <person name="Jarju S."/>
            <person name="Secka A."/>
            <person name="Antonio M."/>
            <person name="Oren A."/>
            <person name="Chaudhuri R.R."/>
            <person name="La Ragione R."/>
            <person name="Hildebrand F."/>
            <person name="Pallen M.J."/>
        </authorList>
    </citation>
    <scope>NUCLEOTIDE SEQUENCE</scope>
    <source>
        <strain evidence="2">CHK154-7741</strain>
    </source>
</reference>
<dbReference type="Pfam" id="PF05050">
    <property type="entry name" value="Methyltransf_21"/>
    <property type="match status" value="1"/>
</dbReference>
<name>A0A9D1SR24_9CLOT</name>
<reference evidence="2" key="1">
    <citation type="submission" date="2020-10" db="EMBL/GenBank/DDBJ databases">
        <authorList>
            <person name="Gilroy R."/>
        </authorList>
    </citation>
    <scope>NUCLEOTIDE SEQUENCE</scope>
    <source>
        <strain evidence="2">CHK154-7741</strain>
    </source>
</reference>
<evidence type="ECO:0000313" key="2">
    <source>
        <dbReference type="EMBL" id="HIU91617.1"/>
    </source>
</evidence>
<gene>
    <name evidence="2" type="ORF">IAD26_00635</name>
</gene>
<dbReference type="Gene3D" id="3.40.50.150">
    <property type="entry name" value="Vaccinia Virus protein VP39"/>
    <property type="match status" value="1"/>
</dbReference>
<keyword evidence="2" id="KW-0808">Transferase</keyword>
<protein>
    <submittedName>
        <fullName evidence="2">FkbM family methyltransferase</fullName>
    </submittedName>
</protein>
<evidence type="ECO:0000313" key="3">
    <source>
        <dbReference type="Proteomes" id="UP000886748"/>
    </source>
</evidence>
<dbReference type="SUPFAM" id="SSF53335">
    <property type="entry name" value="S-adenosyl-L-methionine-dependent methyltransferases"/>
    <property type="match status" value="1"/>
</dbReference>
<sequence length="502" mass="57765">MINKKLYNGLEKYRKNFAESNLNTVSIVCFDYEIETAVKVFQDKFCAKIERILISPYFPRKNDISKYENIPVESLESNYDKDNLAVYIDFYEMVDNHWIATMNMIAQNRKGLYYFYTPADYKNGCMLTFPPLKSFYEAHKQEIDKVYSLLSSKKSKKVFLQRLKSLTEGDAGYLAYNGEMDYFPQELMPTVKKGAVIVDAGISSSIFELEKYTELIGEKGKIFAFEASPIECEKAKNIIATKPLLKNVELLCLGLWNKHEKLQMAVGNGGSSVLYPINGDAVECELVALDDFIKDNKINKLDYIKMDIESAEPNALRGAQKTIKKFKPDMAICIYHAPSHLWDIALYLNSLNIGYNFYIHHHSSTCCETVLYAVRPVFIKRVFNIVRNFLYDIWHLRIGTAIEKGINSIELKNKRVVVYGAGKHFESLLQNGVFKNINVVALSDRKFEKTSEYKGYTAIPPNEILNYKPDIIYIAMQEGMVAHAFLTEMFKEKMQKIKFINV</sequence>
<dbReference type="GO" id="GO:0008168">
    <property type="term" value="F:methyltransferase activity"/>
    <property type="evidence" value="ECO:0007669"/>
    <property type="project" value="UniProtKB-KW"/>
</dbReference>
<dbReference type="AlphaFoldDB" id="A0A9D1SR24"/>
<accession>A0A9D1SR24</accession>
<dbReference type="NCBIfam" id="TIGR01444">
    <property type="entry name" value="fkbM_fam"/>
    <property type="match status" value="1"/>
</dbReference>
<comment type="caution">
    <text evidence="2">The sequence shown here is derived from an EMBL/GenBank/DDBJ whole genome shotgun (WGS) entry which is preliminary data.</text>
</comment>
<dbReference type="Gene3D" id="3.40.50.720">
    <property type="entry name" value="NAD(P)-binding Rossmann-like Domain"/>
    <property type="match status" value="1"/>
</dbReference>
<dbReference type="EMBL" id="DVOD01000007">
    <property type="protein sequence ID" value="HIU91617.1"/>
    <property type="molecule type" value="Genomic_DNA"/>
</dbReference>
<dbReference type="Proteomes" id="UP000886748">
    <property type="component" value="Unassembled WGS sequence"/>
</dbReference>